<dbReference type="PANTHER" id="PTHR46889">
    <property type="entry name" value="TRANSPOSASE INSF FOR INSERTION SEQUENCE IS3B-RELATED"/>
    <property type="match status" value="1"/>
</dbReference>
<dbReference type="Pfam" id="PF13333">
    <property type="entry name" value="rve_2"/>
    <property type="match status" value="1"/>
</dbReference>
<organism evidence="3 4">
    <name type="scientific">Nonomuraea rosea</name>
    <dbReference type="NCBI Taxonomy" id="638574"/>
    <lineage>
        <taxon>Bacteria</taxon>
        <taxon>Bacillati</taxon>
        <taxon>Actinomycetota</taxon>
        <taxon>Actinomycetes</taxon>
        <taxon>Streptosporangiales</taxon>
        <taxon>Streptosporangiaceae</taxon>
        <taxon>Nonomuraea</taxon>
    </lineage>
</organism>
<name>A0ABP6V9Y5_9ACTN</name>
<dbReference type="InterPro" id="IPR048020">
    <property type="entry name" value="Transpos_IS3"/>
</dbReference>
<dbReference type="InterPro" id="IPR025948">
    <property type="entry name" value="HTH-like_dom"/>
</dbReference>
<proteinExistence type="predicted"/>
<keyword evidence="4" id="KW-1185">Reference proteome</keyword>
<dbReference type="InterPro" id="IPR001584">
    <property type="entry name" value="Integrase_cat-core"/>
</dbReference>
<dbReference type="Pfam" id="PF00665">
    <property type="entry name" value="rve"/>
    <property type="match status" value="1"/>
</dbReference>
<dbReference type="NCBIfam" id="NF033516">
    <property type="entry name" value="transpos_IS3"/>
    <property type="match status" value="1"/>
</dbReference>
<dbReference type="Gene3D" id="3.30.420.10">
    <property type="entry name" value="Ribonuclease H-like superfamily/Ribonuclease H"/>
    <property type="match status" value="1"/>
</dbReference>
<evidence type="ECO:0000313" key="4">
    <source>
        <dbReference type="Proteomes" id="UP001500630"/>
    </source>
</evidence>
<evidence type="ECO:0000256" key="1">
    <source>
        <dbReference type="ARBA" id="ARBA00002286"/>
    </source>
</evidence>
<feature type="domain" description="Integrase catalytic" evidence="2">
    <location>
        <begin position="125"/>
        <end position="292"/>
    </location>
</feature>
<dbReference type="EMBL" id="BAABDQ010000001">
    <property type="protein sequence ID" value="GAA3529905.1"/>
    <property type="molecule type" value="Genomic_DNA"/>
</dbReference>
<evidence type="ECO:0000259" key="2">
    <source>
        <dbReference type="PROSITE" id="PS50994"/>
    </source>
</evidence>
<comment type="function">
    <text evidence="1">Involved in the transposition of the insertion sequence.</text>
</comment>
<dbReference type="Proteomes" id="UP001500630">
    <property type="component" value="Unassembled WGS sequence"/>
</dbReference>
<dbReference type="InterPro" id="IPR012337">
    <property type="entry name" value="RNaseH-like_sf"/>
</dbReference>
<dbReference type="SUPFAM" id="SSF53098">
    <property type="entry name" value="Ribonuclease H-like"/>
    <property type="match status" value="1"/>
</dbReference>
<gene>
    <name evidence="3" type="ORF">GCM10022419_006070</name>
</gene>
<protein>
    <recommendedName>
        <fullName evidence="2">Integrase catalytic domain-containing protein</fullName>
    </recommendedName>
</protein>
<dbReference type="PANTHER" id="PTHR46889:SF4">
    <property type="entry name" value="TRANSPOSASE INSO FOR INSERTION SEQUENCE ELEMENT IS911B-RELATED"/>
    <property type="match status" value="1"/>
</dbReference>
<reference evidence="4" key="1">
    <citation type="journal article" date="2019" name="Int. J. Syst. Evol. Microbiol.">
        <title>The Global Catalogue of Microorganisms (GCM) 10K type strain sequencing project: providing services to taxonomists for standard genome sequencing and annotation.</title>
        <authorList>
            <consortium name="The Broad Institute Genomics Platform"/>
            <consortium name="The Broad Institute Genome Sequencing Center for Infectious Disease"/>
            <person name="Wu L."/>
            <person name="Ma J."/>
        </authorList>
    </citation>
    <scope>NUCLEOTIDE SEQUENCE [LARGE SCALE GENOMIC DNA]</scope>
    <source>
        <strain evidence="4">JCM 17326</strain>
    </source>
</reference>
<dbReference type="PROSITE" id="PS50994">
    <property type="entry name" value="INTEGRASE"/>
    <property type="match status" value="1"/>
</dbReference>
<accession>A0ABP6V9Y5</accession>
<comment type="caution">
    <text evidence="3">The sequence shown here is derived from an EMBL/GenBank/DDBJ whole genome shotgun (WGS) entry which is preliminary data.</text>
</comment>
<dbReference type="InterPro" id="IPR050900">
    <property type="entry name" value="Transposase_IS3/IS150/IS904"/>
</dbReference>
<dbReference type="Pfam" id="PF13276">
    <property type="entry name" value="HTH_21"/>
    <property type="match status" value="1"/>
</dbReference>
<dbReference type="InterPro" id="IPR036397">
    <property type="entry name" value="RNaseH_sf"/>
</dbReference>
<evidence type="ECO:0000313" key="3">
    <source>
        <dbReference type="EMBL" id="GAA3529905.1"/>
    </source>
</evidence>
<sequence length="306" mass="34229">MSFIDQHAEVFGVEPICRVLTEHGLKMSTSTYYAAKNRPPSARALRDAELDAHVVRIHADNYGVYGARKIWQQLLREGHQVARCTVERRMRALGLQGARRGTRVRTTVADPSHERAPDRLRRDFTATRPNAAWVADFTHVAAWCGVVYVAFVVDVHSRAIVGWAAALSKQTSLVLDALDMALWRRERAGRPVERGLIHHSDAGSQYTSFRFTTHLLAAGIDASIGTVGDALDNALMESQIGLYKTELIKPRGPWHSLADVELATAEWVAWFNTTRLHSAIGHLPPEEFEAIYYAQHHPNEALAINR</sequence>